<keyword evidence="2" id="KW-1185">Reference proteome</keyword>
<dbReference type="AlphaFoldDB" id="A0A7X0BUF8"/>
<organism evidence="1 2">
    <name type="scientific">Pseudomonas fluvialis</name>
    <dbReference type="NCBI Taxonomy" id="1793966"/>
    <lineage>
        <taxon>Bacteria</taxon>
        <taxon>Pseudomonadati</taxon>
        <taxon>Pseudomonadota</taxon>
        <taxon>Gammaproteobacteria</taxon>
        <taxon>Pseudomonadales</taxon>
        <taxon>Pseudomonadaceae</taxon>
        <taxon>Pseudomonas</taxon>
    </lineage>
</organism>
<comment type="caution">
    <text evidence="1">The sequence shown here is derived from an EMBL/GenBank/DDBJ whole genome shotgun (WGS) entry which is preliminary data.</text>
</comment>
<name>A0A7X0BUF8_9PSED</name>
<dbReference type="Proteomes" id="UP000557193">
    <property type="component" value="Unassembled WGS sequence"/>
</dbReference>
<protein>
    <recommendedName>
        <fullName evidence="3">Pilin assembly protein</fullName>
    </recommendedName>
</protein>
<evidence type="ECO:0000313" key="2">
    <source>
        <dbReference type="Proteomes" id="UP000557193"/>
    </source>
</evidence>
<evidence type="ECO:0008006" key="3">
    <source>
        <dbReference type="Google" id="ProtNLM"/>
    </source>
</evidence>
<evidence type="ECO:0000313" key="1">
    <source>
        <dbReference type="EMBL" id="MBB6341444.1"/>
    </source>
</evidence>
<accession>A0A7X0BUF8</accession>
<proteinExistence type="predicted"/>
<sequence length="110" mass="12301">MKIRELARHWQSHATEQLAPTRYQLRLDPEASARLAALTEMYPLRSAEELLGELVGAALEELAASFPYVKGSQVIATDEQGDPQYEDIGATPRFLALTHKHRQAMREKGG</sequence>
<dbReference type="EMBL" id="JACHLL010000002">
    <property type="protein sequence ID" value="MBB6341444.1"/>
    <property type="molecule type" value="Genomic_DNA"/>
</dbReference>
<reference evidence="1 2" key="1">
    <citation type="submission" date="2020-08" db="EMBL/GenBank/DDBJ databases">
        <title>Functional genomics of gut bacteria from endangered species of beetles.</title>
        <authorList>
            <person name="Carlos-Shanley C."/>
        </authorList>
    </citation>
    <scope>NUCLEOTIDE SEQUENCE [LARGE SCALE GENOMIC DNA]</scope>
    <source>
        <strain evidence="1 2">S00202</strain>
    </source>
</reference>
<dbReference type="RefSeq" id="WP_184682180.1">
    <property type="nucleotide sequence ID" value="NZ_JACHLL010000002.1"/>
</dbReference>
<gene>
    <name evidence="1" type="ORF">HNP49_001601</name>
</gene>